<reference evidence="2 3" key="2">
    <citation type="journal article" date="2022" name="Mol. Biol. Evol.">
        <title>Comparative Genomics Reveals Insights into the Divergent Evolution of Astigmatic Mites and Household Pest Adaptations.</title>
        <authorList>
            <person name="Xiong Q."/>
            <person name="Wan A.T."/>
            <person name="Liu X."/>
            <person name="Fung C.S."/>
            <person name="Xiao X."/>
            <person name="Malainual N."/>
            <person name="Hou J."/>
            <person name="Wang L."/>
            <person name="Wang M."/>
            <person name="Yang K.Y."/>
            <person name="Cui Y."/>
            <person name="Leung E.L."/>
            <person name="Nong W."/>
            <person name="Shin S.K."/>
            <person name="Au S.W."/>
            <person name="Jeong K.Y."/>
            <person name="Chew F.T."/>
            <person name="Hui J.H."/>
            <person name="Leung T.F."/>
            <person name="Tungtrongchitr A."/>
            <person name="Zhong N."/>
            <person name="Liu Z."/>
            <person name="Tsui S.K."/>
        </authorList>
    </citation>
    <scope>NUCLEOTIDE SEQUENCE [LARGE SCALE GENOMIC DNA]</scope>
    <source>
        <strain evidence="2">Derp</strain>
    </source>
</reference>
<dbReference type="EMBL" id="NJHN03000129">
    <property type="protein sequence ID" value="KAH9412632.1"/>
    <property type="molecule type" value="Genomic_DNA"/>
</dbReference>
<protein>
    <submittedName>
        <fullName evidence="2">Uncharacterized protein</fullName>
    </submittedName>
</protein>
<evidence type="ECO:0000313" key="3">
    <source>
        <dbReference type="Proteomes" id="UP000887458"/>
    </source>
</evidence>
<dbReference type="Proteomes" id="UP000887458">
    <property type="component" value="Unassembled WGS sequence"/>
</dbReference>
<name>A0ABQ8IR22_DERPT</name>
<dbReference type="PANTHER" id="PTHR36911:SF1">
    <property type="entry name" value="LIM ZINC-BINDING DOMAIN-CONTAINING PROTEIN"/>
    <property type="match status" value="1"/>
</dbReference>
<proteinExistence type="predicted"/>
<evidence type="ECO:0000313" key="2">
    <source>
        <dbReference type="EMBL" id="KAH9412632.1"/>
    </source>
</evidence>
<comment type="caution">
    <text evidence="2">The sequence shown here is derived from an EMBL/GenBank/DDBJ whole genome shotgun (WGS) entry which is preliminary data.</text>
</comment>
<feature type="compositionally biased region" description="Low complexity" evidence="1">
    <location>
        <begin position="160"/>
        <end position="181"/>
    </location>
</feature>
<evidence type="ECO:0000256" key="1">
    <source>
        <dbReference type="SAM" id="MobiDB-lite"/>
    </source>
</evidence>
<organism evidence="2 3">
    <name type="scientific">Dermatophagoides pteronyssinus</name>
    <name type="common">European house dust mite</name>
    <dbReference type="NCBI Taxonomy" id="6956"/>
    <lineage>
        <taxon>Eukaryota</taxon>
        <taxon>Metazoa</taxon>
        <taxon>Ecdysozoa</taxon>
        <taxon>Arthropoda</taxon>
        <taxon>Chelicerata</taxon>
        <taxon>Arachnida</taxon>
        <taxon>Acari</taxon>
        <taxon>Acariformes</taxon>
        <taxon>Sarcoptiformes</taxon>
        <taxon>Astigmata</taxon>
        <taxon>Psoroptidia</taxon>
        <taxon>Analgoidea</taxon>
        <taxon>Pyroglyphidae</taxon>
        <taxon>Dermatophagoidinae</taxon>
        <taxon>Dermatophagoides</taxon>
    </lineage>
</organism>
<gene>
    <name evidence="2" type="ORF">DERP_006596</name>
</gene>
<accession>A0ABQ8IR22</accession>
<reference evidence="2 3" key="1">
    <citation type="journal article" date="2018" name="J. Allergy Clin. Immunol.">
        <title>High-quality assembly of Dermatophagoides pteronyssinus genome and transcriptome reveals a wide range of novel allergens.</title>
        <authorList>
            <person name="Liu X.Y."/>
            <person name="Yang K.Y."/>
            <person name="Wang M.Q."/>
            <person name="Kwok J.S."/>
            <person name="Zeng X."/>
            <person name="Yang Z."/>
            <person name="Xiao X.J."/>
            <person name="Lau C.P."/>
            <person name="Li Y."/>
            <person name="Huang Z.M."/>
            <person name="Ba J.G."/>
            <person name="Yim A.K."/>
            <person name="Ouyang C.Y."/>
            <person name="Ngai S.M."/>
            <person name="Chan T.F."/>
            <person name="Leung E.L."/>
            <person name="Liu L."/>
            <person name="Liu Z.G."/>
            <person name="Tsui S.K."/>
        </authorList>
    </citation>
    <scope>NUCLEOTIDE SEQUENCE [LARGE SCALE GENOMIC DNA]</scope>
    <source>
        <strain evidence="2">Derp</strain>
    </source>
</reference>
<dbReference type="PANTHER" id="PTHR36911">
    <property type="entry name" value="LIM ZINC-BINDING DOMAIN-CONTAINING PROTEIN-RELATED"/>
    <property type="match status" value="1"/>
</dbReference>
<feature type="region of interest" description="Disordered" evidence="1">
    <location>
        <begin position="154"/>
        <end position="181"/>
    </location>
</feature>
<keyword evidence="3" id="KW-1185">Reference proteome</keyword>
<sequence>MPYSKPISKQQLLLPERKNFIRLSLINQRDILERLSVDNLIRYLYYIIIGDPNIDGIGNSGIGDENVRLSSTSSGNQNNNFRFTPEGHYLVEQIADDHNYQQQQQQQSIINGGIGVGGYKRFQTPFIHSIDNNNDISNRLRDDAYVLDWIAKHPQPQPQPQQQSQQQSQQPLSMIFNNNGNGTNIMNAGAATLSSSFASSWTLNDAIQNQNGLCNNNVSFSPFSIDNNNNNNIRSDRIELVDLNPLSSSSSQSSSSSTITATATSSSMLLNNQFQLNMEPTTTSTTLSITSNNNNNNNIGHYPIENHPLMMISNNNNVNNVNNNNSMINLERKDTQMFDSFCLPSPIIFNRMTMDNRNRLLSTLPSQVKNKYEFYCWSSNQTNTFFNGDNGIVGGDDNGI</sequence>